<comment type="caution">
    <text evidence="11">The sequence shown here is derived from an EMBL/GenBank/DDBJ whole genome shotgun (WGS) entry which is preliminary data.</text>
</comment>
<dbReference type="PROSITE" id="PS51404">
    <property type="entry name" value="DYP_PEROXIDASE"/>
    <property type="match status" value="1"/>
</dbReference>
<dbReference type="Pfam" id="PF04261">
    <property type="entry name" value="Dyp_perox_N"/>
    <property type="match status" value="1"/>
</dbReference>
<dbReference type="GO" id="GO:0005829">
    <property type="term" value="C:cytosol"/>
    <property type="evidence" value="ECO:0007669"/>
    <property type="project" value="TreeGrafter"/>
</dbReference>
<evidence type="ECO:0000313" key="12">
    <source>
        <dbReference type="EMBL" id="PMQ19954.1"/>
    </source>
</evidence>
<dbReference type="SUPFAM" id="SSF54909">
    <property type="entry name" value="Dimeric alpha+beta barrel"/>
    <property type="match status" value="1"/>
</dbReference>
<dbReference type="GO" id="GO:0046872">
    <property type="term" value="F:metal ion binding"/>
    <property type="evidence" value="ECO:0007669"/>
    <property type="project" value="UniProtKB-KW"/>
</dbReference>
<comment type="similarity">
    <text evidence="8">Belongs to the DyP-type peroxidase family.</text>
</comment>
<organism evidence="11 13">
    <name type="scientific">Glutamicibacter arilaitensis</name>
    <dbReference type="NCBI Taxonomy" id="256701"/>
    <lineage>
        <taxon>Bacteria</taxon>
        <taxon>Bacillati</taxon>
        <taxon>Actinomycetota</taxon>
        <taxon>Actinomycetes</taxon>
        <taxon>Micrococcales</taxon>
        <taxon>Micrococcaceae</taxon>
        <taxon>Glutamicibacter</taxon>
    </lineage>
</organism>
<keyword evidence="3" id="KW-0349">Heme</keyword>
<dbReference type="InterPro" id="IPR048327">
    <property type="entry name" value="Dyp_perox_N"/>
</dbReference>
<dbReference type="EMBL" id="PNQX01000003">
    <property type="protein sequence ID" value="PMQ18802.1"/>
    <property type="molecule type" value="Genomic_DNA"/>
</dbReference>
<sequence>MPHEKTPFQSGPSRRGVLFGGAAAGLGAIAALGIESLTSTTAPAEAADQLHGNTVIPFYGTHQAGIATEPQAHATYISLALNEKVDSAAVQRLLRLLTDDAARLTQGQAALADTEPELGAVPARLTVTFGFGPKLVELAGSSAAGIQPLPKFSIDRLQERWNDGDLLLHIASDDQLTVAHAQRMLLKDARRFASVKWVQPGFRRSRGSEATGTTMRNLFGQVDGTVNPSPQTADFNALVWNPDGSTTMVIRRIQMDVDTWDEVDRSGREFSVGRTLANGAPTTGSQEHDEPDFEATNALGFTVIPAHAHIRRARSENPSERIFRRGYNYDEQPTGTDISDSGLIFVSYQQSVAKQFVPLQQRLAELDALNQWTTPIGSAVFLIPPGCAEGGFVGETLFKA</sequence>
<dbReference type="GO" id="GO:0020037">
    <property type="term" value="F:heme binding"/>
    <property type="evidence" value="ECO:0007669"/>
    <property type="project" value="InterPro"/>
</dbReference>
<evidence type="ECO:0000313" key="11">
    <source>
        <dbReference type="EMBL" id="PMQ18802.1"/>
    </source>
</evidence>
<dbReference type="InterPro" id="IPR011008">
    <property type="entry name" value="Dimeric_a/b-barrel"/>
</dbReference>
<keyword evidence="7" id="KW-0408">Iron</keyword>
<dbReference type="InterPro" id="IPR006311">
    <property type="entry name" value="TAT_signal"/>
</dbReference>
<evidence type="ECO:0000259" key="10">
    <source>
        <dbReference type="Pfam" id="PF20628"/>
    </source>
</evidence>
<dbReference type="InterPro" id="IPR048328">
    <property type="entry name" value="Dyp_perox_C"/>
</dbReference>
<evidence type="ECO:0000256" key="4">
    <source>
        <dbReference type="ARBA" id="ARBA00022723"/>
    </source>
</evidence>
<dbReference type="EMBL" id="PNQX01000002">
    <property type="protein sequence ID" value="PMQ19954.1"/>
    <property type="molecule type" value="Genomic_DNA"/>
</dbReference>
<evidence type="ECO:0000313" key="13">
    <source>
        <dbReference type="Proteomes" id="UP000235739"/>
    </source>
</evidence>
<dbReference type="InterPro" id="IPR006314">
    <property type="entry name" value="Dyp_peroxidase"/>
</dbReference>
<dbReference type="GO" id="GO:0004601">
    <property type="term" value="F:peroxidase activity"/>
    <property type="evidence" value="ECO:0007669"/>
    <property type="project" value="UniProtKB-KW"/>
</dbReference>
<gene>
    <name evidence="12" type="ORF">CIK84_15145</name>
    <name evidence="11" type="ORF">CIK84_15515</name>
</gene>
<feature type="domain" description="Dyp-type peroxidase C-terminal" evidence="10">
    <location>
        <begin position="215"/>
        <end position="387"/>
    </location>
</feature>
<evidence type="ECO:0000256" key="7">
    <source>
        <dbReference type="ARBA" id="ARBA00023004"/>
    </source>
</evidence>
<evidence type="ECO:0000259" key="9">
    <source>
        <dbReference type="Pfam" id="PF04261"/>
    </source>
</evidence>
<evidence type="ECO:0000256" key="6">
    <source>
        <dbReference type="ARBA" id="ARBA00023002"/>
    </source>
</evidence>
<accession>A0A2N7RY34</accession>
<keyword evidence="5" id="KW-0732">Signal</keyword>
<evidence type="ECO:0000256" key="2">
    <source>
        <dbReference type="ARBA" id="ARBA00022559"/>
    </source>
</evidence>
<dbReference type="PANTHER" id="PTHR30521:SF4">
    <property type="entry name" value="DEFERROCHELATASE"/>
    <property type="match status" value="1"/>
</dbReference>
<protein>
    <submittedName>
        <fullName evidence="11">Peroxidase</fullName>
    </submittedName>
</protein>
<evidence type="ECO:0000256" key="5">
    <source>
        <dbReference type="ARBA" id="ARBA00022729"/>
    </source>
</evidence>
<keyword evidence="4" id="KW-0479">Metal-binding</keyword>
<dbReference type="AlphaFoldDB" id="A0A2N7RY34"/>
<reference evidence="11 13" key="1">
    <citation type="journal article" date="2017" name="Elife">
        <title>Extensive horizontal gene transfer in cheese-associated bacteria.</title>
        <authorList>
            <person name="Bonham K.S."/>
            <person name="Wolfe B.E."/>
            <person name="Dutton R.J."/>
        </authorList>
    </citation>
    <scope>NUCLEOTIDE SEQUENCE [LARGE SCALE GENOMIC DNA]</scope>
    <source>
        <strain evidence="11 13">JB182</strain>
    </source>
</reference>
<dbReference type="RefSeq" id="WP_102598917.1">
    <property type="nucleotide sequence ID" value="NZ_JABUYH010000094.1"/>
</dbReference>
<feature type="domain" description="Dyp-type peroxidase N-terminal" evidence="9">
    <location>
        <begin position="63"/>
        <end position="203"/>
    </location>
</feature>
<evidence type="ECO:0000256" key="8">
    <source>
        <dbReference type="ARBA" id="ARBA00025737"/>
    </source>
</evidence>
<keyword evidence="6" id="KW-0560">Oxidoreductase</keyword>
<dbReference type="Pfam" id="PF20628">
    <property type="entry name" value="Dyp_perox_C"/>
    <property type="match status" value="1"/>
</dbReference>
<keyword evidence="2 11" id="KW-0575">Peroxidase</keyword>
<dbReference type="NCBIfam" id="TIGR01413">
    <property type="entry name" value="Dyp_perox_fam"/>
    <property type="match status" value="1"/>
</dbReference>
<dbReference type="PANTHER" id="PTHR30521">
    <property type="entry name" value="DEFERROCHELATASE/PEROXIDASE"/>
    <property type="match status" value="1"/>
</dbReference>
<evidence type="ECO:0000256" key="1">
    <source>
        <dbReference type="ARBA" id="ARBA00001970"/>
    </source>
</evidence>
<dbReference type="PROSITE" id="PS51318">
    <property type="entry name" value="TAT"/>
    <property type="match status" value="1"/>
</dbReference>
<name>A0A2N7RY34_9MICC</name>
<evidence type="ECO:0000256" key="3">
    <source>
        <dbReference type="ARBA" id="ARBA00022617"/>
    </source>
</evidence>
<dbReference type="Proteomes" id="UP000235739">
    <property type="component" value="Unassembled WGS sequence"/>
</dbReference>
<proteinExistence type="inferred from homology"/>
<comment type="cofactor">
    <cofactor evidence="1">
        <name>heme b</name>
        <dbReference type="ChEBI" id="CHEBI:60344"/>
    </cofactor>
</comment>